<feature type="region of interest" description="Disordered" evidence="3">
    <location>
        <begin position="1"/>
        <end position="44"/>
    </location>
</feature>
<feature type="compositionally biased region" description="Acidic residues" evidence="3">
    <location>
        <begin position="348"/>
        <end position="357"/>
    </location>
</feature>
<comment type="caution">
    <text evidence="5">The sequence shown here is derived from an EMBL/GenBank/DDBJ whole genome shotgun (WGS) entry which is preliminary data.</text>
</comment>
<sequence>MDQDSFRQLLQSSSSRVAPSSRPGVKQYVGHRDHTTGSHIFANRAKTISASEPAFKPRKVKKEAKYRDRAAERRVGGGNDYAQVEAILDDFNKRTADQGKDAVDAQRGYLGGDSEHTILVKGLDVALLEQNKVKAAASSVDDDTLEKTFLGEIPDSESTVPKKRTREDIVRELKAKRSKTGDSQQSPAITDAPLSSNKFKPIGFKPINQGDTETKKKKKAKKNGDAEKKKRRKVEPTVTPEDTTQTIAPSEPPKDTPNPLPTPPEPELPEDFDIFEGAGEYQGLDISDNDSDNDTLPHKDDTSPPGDEIPSRPGGWFNDDPPPPVASQSKSPLDVVSAPAPIPLPSAPDEDEEEDNDERPIRLVPLESSALPSIKDFLLMDKTAESSEKRRKRKEKNKGAKEAVGESKKLNAEAKADRDYKKLKSYQDKKAAGKS</sequence>
<accession>A0AA39PSD2</accession>
<dbReference type="PANTHER" id="PTHR12765">
    <property type="entry name" value="RED PROTEIN IK FACTOR CYTOKINE IK"/>
    <property type="match status" value="1"/>
</dbReference>
<evidence type="ECO:0000256" key="2">
    <source>
        <dbReference type="ARBA" id="ARBA00023242"/>
    </source>
</evidence>
<reference evidence="5" key="1">
    <citation type="submission" date="2023-06" db="EMBL/GenBank/DDBJ databases">
        <authorList>
            <consortium name="Lawrence Berkeley National Laboratory"/>
            <person name="Ahrendt S."/>
            <person name="Sahu N."/>
            <person name="Indic B."/>
            <person name="Wong-Bajracharya J."/>
            <person name="Merenyi Z."/>
            <person name="Ke H.-M."/>
            <person name="Monk M."/>
            <person name="Kocsube S."/>
            <person name="Drula E."/>
            <person name="Lipzen A."/>
            <person name="Balint B."/>
            <person name="Henrissat B."/>
            <person name="Andreopoulos B."/>
            <person name="Martin F.M."/>
            <person name="Harder C.B."/>
            <person name="Rigling D."/>
            <person name="Ford K.L."/>
            <person name="Foster G.D."/>
            <person name="Pangilinan J."/>
            <person name="Papanicolaou A."/>
            <person name="Barry K."/>
            <person name="LaButti K."/>
            <person name="Viragh M."/>
            <person name="Koriabine M."/>
            <person name="Yan M."/>
            <person name="Riley R."/>
            <person name="Champramary S."/>
            <person name="Plett K.L."/>
            <person name="Tsai I.J."/>
            <person name="Slot J."/>
            <person name="Sipos G."/>
            <person name="Plett J."/>
            <person name="Nagy L.G."/>
            <person name="Grigoriev I.V."/>
        </authorList>
    </citation>
    <scope>NUCLEOTIDE SEQUENCE</scope>
    <source>
        <strain evidence="5">ICMP 16352</strain>
    </source>
</reference>
<evidence type="ECO:0000313" key="6">
    <source>
        <dbReference type="Proteomes" id="UP001175227"/>
    </source>
</evidence>
<dbReference type="AlphaFoldDB" id="A0AA39PSD2"/>
<protein>
    <recommendedName>
        <fullName evidence="4">RED-like N-terminal domain-containing protein</fullName>
    </recommendedName>
</protein>
<keyword evidence="2" id="KW-0539">Nucleus</keyword>
<evidence type="ECO:0000256" key="1">
    <source>
        <dbReference type="ARBA" id="ARBA00004123"/>
    </source>
</evidence>
<dbReference type="Pfam" id="PF07808">
    <property type="entry name" value="RED_N"/>
    <property type="match status" value="1"/>
</dbReference>
<dbReference type="EMBL" id="JAUEPR010000002">
    <property type="protein sequence ID" value="KAK0489170.1"/>
    <property type="molecule type" value="Genomic_DNA"/>
</dbReference>
<comment type="subcellular location">
    <subcellularLocation>
        <location evidence="1">Nucleus</location>
    </subcellularLocation>
</comment>
<feature type="compositionally biased region" description="Polar residues" evidence="3">
    <location>
        <begin position="181"/>
        <end position="198"/>
    </location>
</feature>
<feature type="compositionally biased region" description="Pro residues" evidence="3">
    <location>
        <begin position="255"/>
        <end position="266"/>
    </location>
</feature>
<feature type="compositionally biased region" description="Basic and acidic residues" evidence="3">
    <location>
        <begin position="397"/>
        <end position="435"/>
    </location>
</feature>
<feature type="compositionally biased region" description="Basic and acidic residues" evidence="3">
    <location>
        <begin position="165"/>
        <end position="175"/>
    </location>
</feature>
<name>A0AA39PSD2_9AGAR</name>
<proteinExistence type="predicted"/>
<feature type="region of interest" description="Disordered" evidence="3">
    <location>
        <begin position="136"/>
        <end position="367"/>
    </location>
</feature>
<gene>
    <name evidence="5" type="ORF">IW261DRAFT_400647</name>
</gene>
<evidence type="ECO:0000259" key="4">
    <source>
        <dbReference type="Pfam" id="PF07808"/>
    </source>
</evidence>
<evidence type="ECO:0000256" key="3">
    <source>
        <dbReference type="SAM" id="MobiDB-lite"/>
    </source>
</evidence>
<feature type="domain" description="RED-like N-terminal" evidence="4">
    <location>
        <begin position="60"/>
        <end position="165"/>
    </location>
</feature>
<evidence type="ECO:0000313" key="5">
    <source>
        <dbReference type="EMBL" id="KAK0489170.1"/>
    </source>
</evidence>
<dbReference type="InterPro" id="IPR039896">
    <property type="entry name" value="Red-like"/>
</dbReference>
<feature type="region of interest" description="Disordered" evidence="3">
    <location>
        <begin position="382"/>
        <end position="435"/>
    </location>
</feature>
<feature type="compositionally biased region" description="Low complexity" evidence="3">
    <location>
        <begin position="1"/>
        <end position="23"/>
    </location>
</feature>
<dbReference type="GO" id="GO:0005634">
    <property type="term" value="C:nucleus"/>
    <property type="evidence" value="ECO:0007669"/>
    <property type="project" value="UniProtKB-SubCell"/>
</dbReference>
<dbReference type="InterPro" id="IPR012916">
    <property type="entry name" value="RED_N"/>
</dbReference>
<keyword evidence="6" id="KW-1185">Reference proteome</keyword>
<dbReference type="Proteomes" id="UP001175227">
    <property type="component" value="Unassembled WGS sequence"/>
</dbReference>
<organism evidence="5 6">
    <name type="scientific">Armillaria novae-zelandiae</name>
    <dbReference type="NCBI Taxonomy" id="153914"/>
    <lineage>
        <taxon>Eukaryota</taxon>
        <taxon>Fungi</taxon>
        <taxon>Dikarya</taxon>
        <taxon>Basidiomycota</taxon>
        <taxon>Agaricomycotina</taxon>
        <taxon>Agaricomycetes</taxon>
        <taxon>Agaricomycetidae</taxon>
        <taxon>Agaricales</taxon>
        <taxon>Marasmiineae</taxon>
        <taxon>Physalacriaceae</taxon>
        <taxon>Armillaria</taxon>
    </lineage>
</organism>